<dbReference type="EMBL" id="BMFK01000003">
    <property type="protein sequence ID" value="GGE79831.1"/>
    <property type="molecule type" value="Genomic_DNA"/>
</dbReference>
<sequence>MDKKDELVEQLKLQVNVTSVDVPTFETKSVGNLSVDGPATILIIK</sequence>
<accession>A0A917ESB0</accession>
<organism evidence="1 2">
    <name type="scientific">Priestia taiwanensis</name>
    <dbReference type="NCBI Taxonomy" id="1347902"/>
    <lineage>
        <taxon>Bacteria</taxon>
        <taxon>Bacillati</taxon>
        <taxon>Bacillota</taxon>
        <taxon>Bacilli</taxon>
        <taxon>Bacillales</taxon>
        <taxon>Bacillaceae</taxon>
        <taxon>Priestia</taxon>
    </lineage>
</organism>
<evidence type="ECO:0008006" key="3">
    <source>
        <dbReference type="Google" id="ProtNLM"/>
    </source>
</evidence>
<protein>
    <recommendedName>
        <fullName evidence="3">BC1881 family protein</fullName>
    </recommendedName>
</protein>
<evidence type="ECO:0000313" key="2">
    <source>
        <dbReference type="Proteomes" id="UP000605259"/>
    </source>
</evidence>
<gene>
    <name evidence="1" type="ORF">GCM10007140_31720</name>
</gene>
<dbReference type="Proteomes" id="UP000605259">
    <property type="component" value="Unassembled WGS sequence"/>
</dbReference>
<proteinExistence type="predicted"/>
<reference evidence="1" key="1">
    <citation type="journal article" date="2014" name="Int. J. Syst. Evol. Microbiol.">
        <title>Complete genome sequence of Corynebacterium casei LMG S-19264T (=DSM 44701T), isolated from a smear-ripened cheese.</title>
        <authorList>
            <consortium name="US DOE Joint Genome Institute (JGI-PGF)"/>
            <person name="Walter F."/>
            <person name="Albersmeier A."/>
            <person name="Kalinowski J."/>
            <person name="Ruckert C."/>
        </authorList>
    </citation>
    <scope>NUCLEOTIDE SEQUENCE</scope>
    <source>
        <strain evidence="1">CGMCC 1.12698</strain>
    </source>
</reference>
<name>A0A917ESB0_9BACI</name>
<keyword evidence="2" id="KW-1185">Reference proteome</keyword>
<reference evidence="1" key="2">
    <citation type="submission" date="2020-09" db="EMBL/GenBank/DDBJ databases">
        <authorList>
            <person name="Sun Q."/>
            <person name="Zhou Y."/>
        </authorList>
    </citation>
    <scope>NUCLEOTIDE SEQUENCE</scope>
    <source>
        <strain evidence="1">CGMCC 1.12698</strain>
    </source>
</reference>
<dbReference type="AlphaFoldDB" id="A0A917ESB0"/>
<evidence type="ECO:0000313" key="1">
    <source>
        <dbReference type="EMBL" id="GGE79831.1"/>
    </source>
</evidence>
<comment type="caution">
    <text evidence="1">The sequence shown here is derived from an EMBL/GenBank/DDBJ whole genome shotgun (WGS) entry which is preliminary data.</text>
</comment>
<dbReference type="InterPro" id="IPR047901">
    <property type="entry name" value="BC1881-like"/>
</dbReference>
<dbReference type="RefSeq" id="WP_188389465.1">
    <property type="nucleotide sequence ID" value="NZ_BMFK01000003.1"/>
</dbReference>
<dbReference type="NCBIfam" id="NF033495">
    <property type="entry name" value="phage_BC1881"/>
    <property type="match status" value="1"/>
</dbReference>